<evidence type="ECO:0000256" key="2">
    <source>
        <dbReference type="SAM" id="Phobius"/>
    </source>
</evidence>
<keyword evidence="2" id="KW-0812">Transmembrane</keyword>
<name>A0A0W8BLP5_PHYNI</name>
<feature type="compositionally biased region" description="Basic and acidic residues" evidence="1">
    <location>
        <begin position="72"/>
        <end position="81"/>
    </location>
</feature>
<evidence type="ECO:0000313" key="3">
    <source>
        <dbReference type="EMBL" id="KUF72805.1"/>
    </source>
</evidence>
<protein>
    <submittedName>
        <fullName evidence="3">Uncharacterized protein</fullName>
    </submittedName>
</protein>
<gene>
    <name evidence="4" type="ORF">AM587_10010193</name>
    <name evidence="3" type="ORF">AM587_10015868</name>
</gene>
<sequence>MSMEALYALALELVAFFGFLCILFNVLLPVLAFVLRFVAVDVPREWRKWQLHQAQQHELKRLQRHVDVLTRRKQTEEQETRRRVRTSSAKKRQLIEKTPLQDEGSIADSSSMRKVESNPRQQRHRLSIHSTAKKPAASGVRERLRSRWELLSKCAAIDSRR</sequence>
<dbReference type="Proteomes" id="UP000052943">
    <property type="component" value="Unassembled WGS sequence"/>
</dbReference>
<dbReference type="EMBL" id="LNFO01002140">
    <property type="protein sequence ID" value="KUF86962.1"/>
    <property type="molecule type" value="Genomic_DNA"/>
</dbReference>
<evidence type="ECO:0000313" key="4">
    <source>
        <dbReference type="EMBL" id="KUF86962.1"/>
    </source>
</evidence>
<evidence type="ECO:0000256" key="1">
    <source>
        <dbReference type="SAM" id="MobiDB-lite"/>
    </source>
</evidence>
<organism evidence="3 5">
    <name type="scientific">Phytophthora nicotianae</name>
    <name type="common">Potato buckeye rot agent</name>
    <name type="synonym">Phytophthora parasitica</name>
    <dbReference type="NCBI Taxonomy" id="4792"/>
    <lineage>
        <taxon>Eukaryota</taxon>
        <taxon>Sar</taxon>
        <taxon>Stramenopiles</taxon>
        <taxon>Oomycota</taxon>
        <taxon>Peronosporomycetes</taxon>
        <taxon>Peronosporales</taxon>
        <taxon>Peronosporaceae</taxon>
        <taxon>Phytophthora</taxon>
    </lineage>
</organism>
<feature type="transmembrane region" description="Helical" evidence="2">
    <location>
        <begin position="6"/>
        <end position="39"/>
    </location>
</feature>
<dbReference type="AlphaFoldDB" id="A0A0W8BLP5"/>
<reference evidence="3 5" key="1">
    <citation type="submission" date="2015-11" db="EMBL/GenBank/DDBJ databases">
        <title>Genomes and virulence difference between two physiological races of Phytophthora nicotianae.</title>
        <authorList>
            <person name="Liu H."/>
            <person name="Ma X."/>
            <person name="Yu H."/>
            <person name="Fang D."/>
            <person name="Li Y."/>
            <person name="Wang X."/>
            <person name="Wang W."/>
            <person name="Dong Y."/>
            <person name="Xiao B."/>
        </authorList>
    </citation>
    <scope>NUCLEOTIDE SEQUENCE [LARGE SCALE GENOMIC DNA]</scope>
    <source>
        <strain evidence="5">race 0</strain>
        <strain evidence="3">Race 0</strain>
    </source>
</reference>
<dbReference type="OrthoDB" id="115501at2759"/>
<feature type="region of interest" description="Disordered" evidence="1">
    <location>
        <begin position="72"/>
        <end position="140"/>
    </location>
</feature>
<proteinExistence type="predicted"/>
<feature type="compositionally biased region" description="Basic residues" evidence="1">
    <location>
        <begin position="82"/>
        <end position="92"/>
    </location>
</feature>
<keyword evidence="2" id="KW-1133">Transmembrane helix</keyword>
<comment type="caution">
    <text evidence="3">The sequence shown here is derived from an EMBL/GenBank/DDBJ whole genome shotgun (WGS) entry which is preliminary data.</text>
</comment>
<accession>A0A0W8BLP5</accession>
<keyword evidence="2" id="KW-0472">Membrane</keyword>
<dbReference type="EMBL" id="LNFO01006039">
    <property type="protein sequence ID" value="KUF72805.1"/>
    <property type="molecule type" value="Genomic_DNA"/>
</dbReference>
<evidence type="ECO:0000313" key="5">
    <source>
        <dbReference type="Proteomes" id="UP000052943"/>
    </source>
</evidence>